<dbReference type="EMBL" id="BARV01012925">
    <property type="protein sequence ID" value="GAI09566.1"/>
    <property type="molecule type" value="Genomic_DNA"/>
</dbReference>
<dbReference type="SUPFAM" id="SSF53383">
    <property type="entry name" value="PLP-dependent transferases"/>
    <property type="match status" value="1"/>
</dbReference>
<organism evidence="1">
    <name type="scientific">marine sediment metagenome</name>
    <dbReference type="NCBI Taxonomy" id="412755"/>
    <lineage>
        <taxon>unclassified sequences</taxon>
        <taxon>metagenomes</taxon>
        <taxon>ecological metagenomes</taxon>
    </lineage>
</organism>
<reference evidence="1" key="1">
    <citation type="journal article" date="2014" name="Front. Microbiol.">
        <title>High frequency of phylogenetically diverse reductive dehalogenase-homologous genes in deep subseafloor sedimentary metagenomes.</title>
        <authorList>
            <person name="Kawai M."/>
            <person name="Futagami T."/>
            <person name="Toyoda A."/>
            <person name="Takaki Y."/>
            <person name="Nishi S."/>
            <person name="Hori S."/>
            <person name="Arai W."/>
            <person name="Tsubouchi T."/>
            <person name="Morono Y."/>
            <person name="Uchiyama I."/>
            <person name="Ito T."/>
            <person name="Fujiyama A."/>
            <person name="Inagaki F."/>
            <person name="Takami H."/>
        </authorList>
    </citation>
    <scope>NUCLEOTIDE SEQUENCE</scope>
    <source>
        <strain evidence="1">Expedition CK06-06</strain>
    </source>
</reference>
<protein>
    <submittedName>
        <fullName evidence="1">Uncharacterized protein</fullName>
    </submittedName>
</protein>
<dbReference type="InterPro" id="IPR015424">
    <property type="entry name" value="PyrdxlP-dep_Trfase"/>
</dbReference>
<dbReference type="Pfam" id="PF01041">
    <property type="entry name" value="DegT_DnrJ_EryC1"/>
    <property type="match status" value="1"/>
</dbReference>
<dbReference type="PANTHER" id="PTHR30244:SF39">
    <property type="entry name" value="BLR3650 PROTEIN"/>
    <property type="match status" value="1"/>
</dbReference>
<dbReference type="GO" id="GO:0030170">
    <property type="term" value="F:pyridoxal phosphate binding"/>
    <property type="evidence" value="ECO:0007669"/>
    <property type="project" value="TreeGrafter"/>
</dbReference>
<feature type="non-terminal residue" evidence="1">
    <location>
        <position position="82"/>
    </location>
</feature>
<proteinExistence type="predicted"/>
<comment type="caution">
    <text evidence="1">The sequence shown here is derived from an EMBL/GenBank/DDBJ whole genome shotgun (WGS) entry which is preliminary data.</text>
</comment>
<accession>X1LUU2</accession>
<sequence>MKYKYKILLARPDITNLEKKSVLEVLKTSYLSLGPRLKEFEEKIAKFVGVKYAVAVNSGTSALHLIIKALGIKDGDEIITTP</sequence>
<dbReference type="InterPro" id="IPR015421">
    <property type="entry name" value="PyrdxlP-dep_Trfase_major"/>
</dbReference>
<evidence type="ECO:0000313" key="1">
    <source>
        <dbReference type="EMBL" id="GAI09566.1"/>
    </source>
</evidence>
<dbReference type="Gene3D" id="3.40.640.10">
    <property type="entry name" value="Type I PLP-dependent aspartate aminotransferase-like (Major domain)"/>
    <property type="match status" value="1"/>
</dbReference>
<name>X1LUU2_9ZZZZ</name>
<gene>
    <name evidence="1" type="ORF">S06H3_23671</name>
</gene>
<dbReference type="GO" id="GO:0000271">
    <property type="term" value="P:polysaccharide biosynthetic process"/>
    <property type="evidence" value="ECO:0007669"/>
    <property type="project" value="TreeGrafter"/>
</dbReference>
<dbReference type="InterPro" id="IPR000653">
    <property type="entry name" value="DegT/StrS_aminotransferase"/>
</dbReference>
<dbReference type="AlphaFoldDB" id="X1LUU2"/>
<dbReference type="PANTHER" id="PTHR30244">
    <property type="entry name" value="TRANSAMINASE"/>
    <property type="match status" value="1"/>
</dbReference>
<dbReference type="GO" id="GO:0008483">
    <property type="term" value="F:transaminase activity"/>
    <property type="evidence" value="ECO:0007669"/>
    <property type="project" value="TreeGrafter"/>
</dbReference>